<dbReference type="Gene3D" id="3.90.1150.200">
    <property type="match status" value="1"/>
</dbReference>
<feature type="compositionally biased region" description="Basic and acidic residues" evidence="1">
    <location>
        <begin position="16"/>
        <end position="46"/>
    </location>
</feature>
<proteinExistence type="predicted"/>
<evidence type="ECO:0000256" key="1">
    <source>
        <dbReference type="SAM" id="MobiDB-lite"/>
    </source>
</evidence>
<dbReference type="RefSeq" id="WP_343949623.1">
    <property type="nucleotide sequence ID" value="NZ_BAAAHQ010000008.1"/>
</dbReference>
<reference evidence="2 3" key="1">
    <citation type="journal article" date="2019" name="Int. J. Syst. Evol. Microbiol.">
        <title>The Global Catalogue of Microorganisms (GCM) 10K type strain sequencing project: providing services to taxonomists for standard genome sequencing and annotation.</title>
        <authorList>
            <consortium name="The Broad Institute Genomics Platform"/>
            <consortium name="The Broad Institute Genome Sequencing Center for Infectious Disease"/>
            <person name="Wu L."/>
            <person name="Ma J."/>
        </authorList>
    </citation>
    <scope>NUCLEOTIDE SEQUENCE [LARGE SCALE GENOMIC DNA]</scope>
    <source>
        <strain evidence="2 3">JCM 11136</strain>
    </source>
</reference>
<dbReference type="EMBL" id="BAAAHQ010000008">
    <property type="protein sequence ID" value="GAA0922391.1"/>
    <property type="molecule type" value="Genomic_DNA"/>
</dbReference>
<organism evidence="2 3">
    <name type="scientific">Nonomuraea longicatena</name>
    <dbReference type="NCBI Taxonomy" id="83682"/>
    <lineage>
        <taxon>Bacteria</taxon>
        <taxon>Bacillati</taxon>
        <taxon>Actinomycetota</taxon>
        <taxon>Actinomycetes</taxon>
        <taxon>Streptosporangiales</taxon>
        <taxon>Streptosporangiaceae</taxon>
        <taxon>Nonomuraea</taxon>
    </lineage>
</organism>
<dbReference type="SUPFAM" id="SSF159888">
    <property type="entry name" value="YdhG-like"/>
    <property type="match status" value="1"/>
</dbReference>
<protein>
    <recommendedName>
        <fullName evidence="4">YdhG-like domain-containing protein</fullName>
    </recommendedName>
</protein>
<comment type="caution">
    <text evidence="2">The sequence shown here is derived from an EMBL/GenBank/DDBJ whole genome shotgun (WGS) entry which is preliminary data.</text>
</comment>
<name>A0ABN1P5E6_9ACTN</name>
<keyword evidence="3" id="KW-1185">Reference proteome</keyword>
<gene>
    <name evidence="2" type="ORF">GCM10009560_21750</name>
</gene>
<evidence type="ECO:0000313" key="2">
    <source>
        <dbReference type="EMBL" id="GAA0922391.1"/>
    </source>
</evidence>
<evidence type="ECO:0000313" key="3">
    <source>
        <dbReference type="Proteomes" id="UP001501578"/>
    </source>
</evidence>
<feature type="region of interest" description="Disordered" evidence="1">
    <location>
        <begin position="1"/>
        <end position="59"/>
    </location>
</feature>
<dbReference type="Proteomes" id="UP001501578">
    <property type="component" value="Unassembled WGS sequence"/>
</dbReference>
<evidence type="ECO:0008006" key="4">
    <source>
        <dbReference type="Google" id="ProtNLM"/>
    </source>
</evidence>
<accession>A0ABN1P5E6</accession>
<sequence length="155" mass="16991">MSKESSGKDPTSAEAFSERERAALKDRAAELKTEARRSRSADKAAADEADVLEKISQMPEEDRRLAEKVHALVTLAAPELAPKLYYGQPAYARNGKIVCFFRSGQGDKERYSTFGFGVEAKLDDPTGLWPTAYALTDLSDAAWETLSELVTRAAS</sequence>